<evidence type="ECO:0000259" key="1">
    <source>
        <dbReference type="PROSITE" id="PS50181"/>
    </source>
</evidence>
<evidence type="ECO:0000313" key="3">
    <source>
        <dbReference type="Proteomes" id="UP000827284"/>
    </source>
</evidence>
<proteinExistence type="predicted"/>
<dbReference type="EMBL" id="BQFW01000010">
    <property type="protein sequence ID" value="GJJ74961.1"/>
    <property type="molecule type" value="Genomic_DNA"/>
</dbReference>
<keyword evidence="3" id="KW-1185">Reference proteome</keyword>
<organism evidence="2 3">
    <name type="scientific">Entomortierella parvispora</name>
    <dbReference type="NCBI Taxonomy" id="205924"/>
    <lineage>
        <taxon>Eukaryota</taxon>
        <taxon>Fungi</taxon>
        <taxon>Fungi incertae sedis</taxon>
        <taxon>Mucoromycota</taxon>
        <taxon>Mortierellomycotina</taxon>
        <taxon>Mortierellomycetes</taxon>
        <taxon>Mortierellales</taxon>
        <taxon>Mortierellaceae</taxon>
        <taxon>Entomortierella</taxon>
    </lineage>
</organism>
<dbReference type="AlphaFoldDB" id="A0A9P3HDW5"/>
<comment type="caution">
    <text evidence="2">The sequence shown here is derived from an EMBL/GenBank/DDBJ whole genome shotgun (WGS) entry which is preliminary data.</text>
</comment>
<sequence>MSATQLLEDKRIPAEIWSEVFSNLYPSQLSRLSLVSKTFYSIVASLNIWIQLFALTHPDRELRVLKGRSASASCMVYMCAVSLHFCESCQKLIPFQQTHAAKLPMPVLIKLPRIPVVTTNITDGRGQKHRLVGNRINLDWRIRMCLECRNETSTATFDTSPPNYFPPHMDERRYEWVHEYPQLLVTKSEGLKSNDKRENVLKHLNKSLGGPAGVEAARKPTRTYDEKTWSRMLWYQVQE</sequence>
<reference evidence="2" key="2">
    <citation type="journal article" date="2022" name="Microbiol. Resour. Announc.">
        <title>Whole-Genome Sequence of Entomortierella parvispora E1425, a Mucoromycotan Fungus Associated with Burkholderiaceae-Related Endosymbiotic Bacteria.</title>
        <authorList>
            <person name="Herlambang A."/>
            <person name="Guo Y."/>
            <person name="Takashima Y."/>
            <person name="Narisawa K."/>
            <person name="Ohta H."/>
            <person name="Nishizawa T."/>
        </authorList>
    </citation>
    <scope>NUCLEOTIDE SEQUENCE</scope>
    <source>
        <strain evidence="2">E1425</strain>
    </source>
</reference>
<protein>
    <recommendedName>
        <fullName evidence="1">F-box domain-containing protein</fullName>
    </recommendedName>
</protein>
<dbReference type="PROSITE" id="PS50181">
    <property type="entry name" value="FBOX"/>
    <property type="match status" value="1"/>
</dbReference>
<dbReference type="CDD" id="cd09917">
    <property type="entry name" value="F-box_SF"/>
    <property type="match status" value="1"/>
</dbReference>
<evidence type="ECO:0000313" key="2">
    <source>
        <dbReference type="EMBL" id="GJJ74961.1"/>
    </source>
</evidence>
<dbReference type="OrthoDB" id="2404831at2759"/>
<name>A0A9P3HDW5_9FUNG</name>
<dbReference type="SUPFAM" id="SSF81383">
    <property type="entry name" value="F-box domain"/>
    <property type="match status" value="1"/>
</dbReference>
<dbReference type="InterPro" id="IPR036047">
    <property type="entry name" value="F-box-like_dom_sf"/>
</dbReference>
<accession>A0A9P3HDW5</accession>
<dbReference type="Gene3D" id="1.20.1280.50">
    <property type="match status" value="1"/>
</dbReference>
<reference evidence="2" key="1">
    <citation type="submission" date="2021-11" db="EMBL/GenBank/DDBJ databases">
        <authorList>
            <person name="Herlambang A."/>
            <person name="Guo Y."/>
            <person name="Takashima Y."/>
            <person name="Nishizawa T."/>
        </authorList>
    </citation>
    <scope>NUCLEOTIDE SEQUENCE</scope>
    <source>
        <strain evidence="2">E1425</strain>
    </source>
</reference>
<gene>
    <name evidence="2" type="ORF">EMPS_07319</name>
</gene>
<dbReference type="Proteomes" id="UP000827284">
    <property type="component" value="Unassembled WGS sequence"/>
</dbReference>
<dbReference type="InterPro" id="IPR001810">
    <property type="entry name" value="F-box_dom"/>
</dbReference>
<feature type="domain" description="F-box" evidence="1">
    <location>
        <begin position="6"/>
        <end position="52"/>
    </location>
</feature>
<dbReference type="SMART" id="SM00256">
    <property type="entry name" value="FBOX"/>
    <property type="match status" value="1"/>
</dbReference>
<dbReference type="Pfam" id="PF00646">
    <property type="entry name" value="F-box"/>
    <property type="match status" value="1"/>
</dbReference>